<evidence type="ECO:0000256" key="1">
    <source>
        <dbReference type="ARBA" id="ARBA00012943"/>
    </source>
</evidence>
<keyword evidence="2" id="KW-0521">NADP</keyword>
<dbReference type="STRING" id="667725.A0A0L0FF93"/>
<dbReference type="EMBL" id="KQ243632">
    <property type="protein sequence ID" value="KNC75425.1"/>
    <property type="molecule type" value="Genomic_DNA"/>
</dbReference>
<evidence type="ECO:0000256" key="5">
    <source>
        <dbReference type="ARBA" id="ARBA00048202"/>
    </source>
</evidence>
<evidence type="ECO:0000259" key="6">
    <source>
        <dbReference type="SMART" id="SM01002"/>
    </source>
</evidence>
<dbReference type="RefSeq" id="XP_014149327.1">
    <property type="nucleotide sequence ID" value="XM_014293852.1"/>
</dbReference>
<dbReference type="PROSITE" id="PS00837">
    <property type="entry name" value="ALADH_PNT_2"/>
    <property type="match status" value="1"/>
</dbReference>
<dbReference type="GO" id="GO:0008750">
    <property type="term" value="F:proton-translocating NAD(P)+ transhydrogenase activity"/>
    <property type="evidence" value="ECO:0007669"/>
    <property type="project" value="UniProtKB-EC"/>
</dbReference>
<sequence>MANVAGYRAVVESANFFGRFFSGKITAAGKIDPAKVLVIGVGVAGLSAIATAKSMGAIVRAFDVRPSVREQIESMGAEFLTVEIDEDGAGAGGYAKTMSPEFIAAEMALFKAQAEEVDIIITTAQIPGTNLSVVSDTNVHAVQHMWVVLVGRPCAPVTCGLFE</sequence>
<dbReference type="GO" id="GO:0006740">
    <property type="term" value="P:NADPH regeneration"/>
    <property type="evidence" value="ECO:0007669"/>
    <property type="project" value="TreeGrafter"/>
</dbReference>
<keyword evidence="4" id="KW-0520">NAD</keyword>
<dbReference type="OrthoDB" id="37244at2759"/>
<dbReference type="Proteomes" id="UP000054560">
    <property type="component" value="Unassembled WGS sequence"/>
</dbReference>
<keyword evidence="3" id="KW-1278">Translocase</keyword>
<dbReference type="InterPro" id="IPR036291">
    <property type="entry name" value="NAD(P)-bd_dom_sf"/>
</dbReference>
<evidence type="ECO:0000256" key="3">
    <source>
        <dbReference type="ARBA" id="ARBA00022967"/>
    </source>
</evidence>
<evidence type="ECO:0000313" key="8">
    <source>
        <dbReference type="Proteomes" id="UP000054560"/>
    </source>
</evidence>
<gene>
    <name evidence="7" type="ORF">SARC_12050</name>
</gene>
<dbReference type="SUPFAM" id="SSF51735">
    <property type="entry name" value="NAD(P)-binding Rossmann-fold domains"/>
    <property type="match status" value="1"/>
</dbReference>
<organism evidence="7 8">
    <name type="scientific">Sphaeroforma arctica JP610</name>
    <dbReference type="NCBI Taxonomy" id="667725"/>
    <lineage>
        <taxon>Eukaryota</taxon>
        <taxon>Ichthyosporea</taxon>
        <taxon>Ichthyophonida</taxon>
        <taxon>Sphaeroforma</taxon>
    </lineage>
</organism>
<proteinExistence type="predicted"/>
<dbReference type="eggNOG" id="ENOG502QQ0A">
    <property type="taxonomic scope" value="Eukaryota"/>
</dbReference>
<feature type="domain" description="Alanine dehydrogenase/pyridine nucleotide transhydrogenase NAD(H)-binding" evidence="6">
    <location>
        <begin position="14"/>
        <end position="151"/>
    </location>
</feature>
<accession>A0A0L0FF93</accession>
<evidence type="ECO:0000256" key="4">
    <source>
        <dbReference type="ARBA" id="ARBA00023027"/>
    </source>
</evidence>
<dbReference type="InterPro" id="IPR007698">
    <property type="entry name" value="AlaDH/PNT_NAD(H)-bd"/>
</dbReference>
<keyword evidence="8" id="KW-1185">Reference proteome</keyword>
<protein>
    <recommendedName>
        <fullName evidence="1">proton-translocating NAD(P)(+) transhydrogenase</fullName>
        <ecNumber evidence="1">7.1.1.1</ecNumber>
    </recommendedName>
</protein>
<dbReference type="GeneID" id="25912554"/>
<dbReference type="Gene3D" id="3.40.50.720">
    <property type="entry name" value="NAD(P)-binding Rossmann-like Domain"/>
    <property type="match status" value="1"/>
</dbReference>
<dbReference type="PANTHER" id="PTHR10160">
    <property type="entry name" value="NAD(P) TRANSHYDROGENASE"/>
    <property type="match status" value="1"/>
</dbReference>
<comment type="catalytic activity">
    <reaction evidence="5">
        <text>NAD(+) + NADPH + H(+)(in) = NADH + NADP(+) + H(+)(out)</text>
        <dbReference type="Rhea" id="RHEA:47992"/>
        <dbReference type="ChEBI" id="CHEBI:15378"/>
        <dbReference type="ChEBI" id="CHEBI:57540"/>
        <dbReference type="ChEBI" id="CHEBI:57783"/>
        <dbReference type="ChEBI" id="CHEBI:57945"/>
        <dbReference type="ChEBI" id="CHEBI:58349"/>
        <dbReference type="EC" id="7.1.1.1"/>
    </reaction>
</comment>
<dbReference type="AlphaFoldDB" id="A0A0L0FF93"/>
<dbReference type="SMART" id="SM01002">
    <property type="entry name" value="AlaDh_PNT_C"/>
    <property type="match status" value="1"/>
</dbReference>
<reference evidence="7 8" key="1">
    <citation type="submission" date="2011-02" db="EMBL/GenBank/DDBJ databases">
        <title>The Genome Sequence of Sphaeroforma arctica JP610.</title>
        <authorList>
            <consortium name="The Broad Institute Genome Sequencing Platform"/>
            <person name="Russ C."/>
            <person name="Cuomo C."/>
            <person name="Young S.K."/>
            <person name="Zeng Q."/>
            <person name="Gargeya S."/>
            <person name="Alvarado L."/>
            <person name="Berlin A."/>
            <person name="Chapman S.B."/>
            <person name="Chen Z."/>
            <person name="Freedman E."/>
            <person name="Gellesch M."/>
            <person name="Goldberg J."/>
            <person name="Griggs A."/>
            <person name="Gujja S."/>
            <person name="Heilman E."/>
            <person name="Heiman D."/>
            <person name="Howarth C."/>
            <person name="Mehta T."/>
            <person name="Neiman D."/>
            <person name="Pearson M."/>
            <person name="Roberts A."/>
            <person name="Saif S."/>
            <person name="Shea T."/>
            <person name="Shenoy N."/>
            <person name="Sisk P."/>
            <person name="Stolte C."/>
            <person name="Sykes S."/>
            <person name="White J."/>
            <person name="Yandava C."/>
            <person name="Burger G."/>
            <person name="Gray M.W."/>
            <person name="Holland P.W.H."/>
            <person name="King N."/>
            <person name="Lang F.B.F."/>
            <person name="Roger A.J."/>
            <person name="Ruiz-Trillo I."/>
            <person name="Haas B."/>
            <person name="Nusbaum C."/>
            <person name="Birren B."/>
        </authorList>
    </citation>
    <scope>NUCLEOTIDE SEQUENCE [LARGE SCALE GENOMIC DNA]</scope>
    <source>
        <strain evidence="7 8">JP610</strain>
    </source>
</reference>
<evidence type="ECO:0000313" key="7">
    <source>
        <dbReference type="EMBL" id="KNC75425.1"/>
    </source>
</evidence>
<dbReference type="Pfam" id="PF01262">
    <property type="entry name" value="AlaDh_PNT_C"/>
    <property type="match status" value="1"/>
</dbReference>
<evidence type="ECO:0000256" key="2">
    <source>
        <dbReference type="ARBA" id="ARBA00022857"/>
    </source>
</evidence>
<dbReference type="GO" id="GO:0016491">
    <property type="term" value="F:oxidoreductase activity"/>
    <property type="evidence" value="ECO:0007669"/>
    <property type="project" value="InterPro"/>
</dbReference>
<name>A0A0L0FF93_9EUKA</name>
<dbReference type="EC" id="7.1.1.1" evidence="1"/>
<dbReference type="InterPro" id="IPR008143">
    <property type="entry name" value="Ala_DH/PNT_CS2"/>
</dbReference>
<dbReference type="GO" id="GO:0050661">
    <property type="term" value="F:NADP binding"/>
    <property type="evidence" value="ECO:0007669"/>
    <property type="project" value="TreeGrafter"/>
</dbReference>
<dbReference type="PANTHER" id="PTHR10160:SF19">
    <property type="entry name" value="PROTON-TRANSLOCATING NAD(P)(+) TRANSHYDROGENASE"/>
    <property type="match status" value="1"/>
</dbReference>